<dbReference type="SUPFAM" id="SSF54373">
    <property type="entry name" value="FAD-linked reductases, C-terminal domain"/>
    <property type="match status" value="1"/>
</dbReference>
<dbReference type="InterPro" id="IPR004572">
    <property type="entry name" value="Protoporphyrinogen_oxidase"/>
</dbReference>
<evidence type="ECO:0000256" key="4">
    <source>
        <dbReference type="ARBA" id="ARBA00012867"/>
    </source>
</evidence>
<proteinExistence type="inferred from homology"/>
<comment type="function">
    <text evidence="1 11">Catalyzes the 6-electron oxidation of protoporphyrinogen-IX to form protoporphyrin-IX.</text>
</comment>
<dbReference type="NCBIfam" id="TIGR00562">
    <property type="entry name" value="proto_IX_ox"/>
    <property type="match status" value="1"/>
</dbReference>
<evidence type="ECO:0000259" key="12">
    <source>
        <dbReference type="Pfam" id="PF01593"/>
    </source>
</evidence>
<reference evidence="13 14" key="1">
    <citation type="submission" date="2023-09" db="EMBL/GenBank/DDBJ databases">
        <title>Genomes of two closely related lineages of the louse Polyplax serrata with different host specificities.</title>
        <authorList>
            <person name="Martinu J."/>
            <person name="Tarabai H."/>
            <person name="Stefka J."/>
            <person name="Hypsa V."/>
        </authorList>
    </citation>
    <scope>NUCLEOTIDE SEQUENCE [LARGE SCALE GENOMIC DNA]</scope>
    <source>
        <strain evidence="13">98ZLc_SE</strain>
    </source>
</reference>
<dbReference type="InterPro" id="IPR036188">
    <property type="entry name" value="FAD/NAD-bd_sf"/>
</dbReference>
<comment type="caution">
    <text evidence="13">The sequence shown here is derived from an EMBL/GenBank/DDBJ whole genome shotgun (WGS) entry which is preliminary data.</text>
</comment>
<keyword evidence="8 11" id="KW-0350">Heme biosynthesis</keyword>
<protein>
    <recommendedName>
        <fullName evidence="4 11">Protoporphyrinogen oxidase</fullName>
        <ecNumber evidence="4 11">1.3.3.4</ecNumber>
    </recommendedName>
</protein>
<evidence type="ECO:0000256" key="3">
    <source>
        <dbReference type="ARBA" id="ARBA00010551"/>
    </source>
</evidence>
<accession>A0ABR1B3P0</accession>
<dbReference type="SUPFAM" id="SSF51905">
    <property type="entry name" value="FAD/NAD(P)-binding domain"/>
    <property type="match status" value="1"/>
</dbReference>
<evidence type="ECO:0000256" key="1">
    <source>
        <dbReference type="ARBA" id="ARBA00002600"/>
    </source>
</evidence>
<keyword evidence="9 11" id="KW-0627">Porphyrin biosynthesis</keyword>
<dbReference type="Gene3D" id="3.50.50.60">
    <property type="entry name" value="FAD/NAD(P)-binding domain"/>
    <property type="match status" value="1"/>
</dbReference>
<dbReference type="Pfam" id="PF01593">
    <property type="entry name" value="Amino_oxidase"/>
    <property type="match status" value="1"/>
</dbReference>
<evidence type="ECO:0000256" key="9">
    <source>
        <dbReference type="ARBA" id="ARBA00023244"/>
    </source>
</evidence>
<evidence type="ECO:0000313" key="14">
    <source>
        <dbReference type="Proteomes" id="UP001359485"/>
    </source>
</evidence>
<comment type="subcellular location">
    <subcellularLocation>
        <location evidence="11">Mitochondrion inner membrane</location>
    </subcellularLocation>
</comment>
<dbReference type="Proteomes" id="UP001359485">
    <property type="component" value="Unassembled WGS sequence"/>
</dbReference>
<evidence type="ECO:0000256" key="10">
    <source>
        <dbReference type="ARBA" id="ARBA00047554"/>
    </source>
</evidence>
<evidence type="ECO:0000256" key="5">
    <source>
        <dbReference type="ARBA" id="ARBA00022630"/>
    </source>
</evidence>
<comment type="pathway">
    <text evidence="2 11">Porphyrin-containing compound metabolism; protoporphyrin-IX biosynthesis; protoporphyrin-IX from protoporphyrinogen-IX: step 1/1.</text>
</comment>
<evidence type="ECO:0000256" key="6">
    <source>
        <dbReference type="ARBA" id="ARBA00022827"/>
    </source>
</evidence>
<evidence type="ECO:0000256" key="8">
    <source>
        <dbReference type="ARBA" id="ARBA00023133"/>
    </source>
</evidence>
<dbReference type="InterPro" id="IPR050464">
    <property type="entry name" value="Zeta_carotene_desat/Oxidored"/>
</dbReference>
<evidence type="ECO:0000313" key="13">
    <source>
        <dbReference type="EMBL" id="KAK6633573.1"/>
    </source>
</evidence>
<comment type="cofactor">
    <cofactor evidence="11">
        <name>FAD</name>
        <dbReference type="ChEBI" id="CHEBI:57692"/>
    </cofactor>
    <text evidence="11">Binds 1 FAD per subunit.</text>
</comment>
<gene>
    <name evidence="13" type="ORF">RUM44_004180</name>
</gene>
<dbReference type="EMBL" id="JAWJWF010000004">
    <property type="protein sequence ID" value="KAK6633573.1"/>
    <property type="molecule type" value="Genomic_DNA"/>
</dbReference>
<feature type="domain" description="Amine oxidase" evidence="12">
    <location>
        <begin position="10"/>
        <end position="465"/>
    </location>
</feature>
<name>A0ABR1B3P0_POLSC</name>
<keyword evidence="5 11" id="KW-0285">Flavoprotein</keyword>
<keyword evidence="14" id="KW-1185">Reference proteome</keyword>
<keyword evidence="6 11" id="KW-0274">FAD</keyword>
<comment type="catalytic activity">
    <reaction evidence="10 11">
        <text>protoporphyrinogen IX + 3 O2 = protoporphyrin IX + 3 H2O2</text>
        <dbReference type="Rhea" id="RHEA:25576"/>
        <dbReference type="ChEBI" id="CHEBI:15379"/>
        <dbReference type="ChEBI" id="CHEBI:16240"/>
        <dbReference type="ChEBI" id="CHEBI:57306"/>
        <dbReference type="ChEBI" id="CHEBI:57307"/>
        <dbReference type="EC" id="1.3.3.4"/>
    </reaction>
</comment>
<sequence length="485" mass="54282">MVHAILGGGITGLSAAYYLSKSSEYGIKLYESSHRLGGWIKTTKTNNGSIFEQGPRTLRCRGAAAENTLHLIKELGLDSLVRPILSSSKAAKNRMIWLDNQLVKLPNSWTALFKINPPFIKPFIYAIMNDLVTAKKVVEDESIYDFVARRFGKQYAEIPVSAMVCGIFAGDAKEISVKALMRDIFEMEQKYGNVLAGFLHSVKNKVINGRILKSVGNQKKDLTESLASKKWSLWSFENGLETLPIELENFLRQQSNVEINLDSKCMNIEFKKGEVILSFDGRTESTEHLYSSLPSKDLAKILDNKFLFLKEELSSIPFVSVATVNLEYDGELIDNEGFGFLVPPNQNIPILGVIFDSCILPQNGRTILTVMLGGKWFDQHFGSNAENEKLLEIAQDHIKKILNIDKKPANFLVSVMTNCIPQYIVGHSERVKRIRTYIADQKLPLTLMGNSFDGIGVNDAIYSAKMNVMSALSARGFERVAEHLR</sequence>
<evidence type="ECO:0000256" key="2">
    <source>
        <dbReference type="ARBA" id="ARBA00005073"/>
    </source>
</evidence>
<comment type="similarity">
    <text evidence="3 11">Belongs to the protoporphyrinogen/coproporphyrinogen oxidase family. Protoporphyrinogen oxidase subfamily.</text>
</comment>
<dbReference type="PANTHER" id="PTHR42923">
    <property type="entry name" value="PROTOPORPHYRINOGEN OXIDASE"/>
    <property type="match status" value="1"/>
</dbReference>
<evidence type="ECO:0000256" key="11">
    <source>
        <dbReference type="RuleBase" id="RU367069"/>
    </source>
</evidence>
<dbReference type="EC" id="1.3.3.4" evidence="4 11"/>
<organism evidence="13 14">
    <name type="scientific">Polyplax serrata</name>
    <name type="common">Common mouse louse</name>
    <dbReference type="NCBI Taxonomy" id="468196"/>
    <lineage>
        <taxon>Eukaryota</taxon>
        <taxon>Metazoa</taxon>
        <taxon>Ecdysozoa</taxon>
        <taxon>Arthropoda</taxon>
        <taxon>Hexapoda</taxon>
        <taxon>Insecta</taxon>
        <taxon>Pterygota</taxon>
        <taxon>Neoptera</taxon>
        <taxon>Paraneoptera</taxon>
        <taxon>Psocodea</taxon>
        <taxon>Troctomorpha</taxon>
        <taxon>Phthiraptera</taxon>
        <taxon>Anoplura</taxon>
        <taxon>Polyplacidae</taxon>
        <taxon>Polyplax</taxon>
    </lineage>
</organism>
<evidence type="ECO:0000256" key="7">
    <source>
        <dbReference type="ARBA" id="ARBA00023002"/>
    </source>
</evidence>
<keyword evidence="7 11" id="KW-0560">Oxidoreductase</keyword>
<dbReference type="PANTHER" id="PTHR42923:SF3">
    <property type="entry name" value="PROTOPORPHYRINOGEN OXIDASE"/>
    <property type="match status" value="1"/>
</dbReference>
<dbReference type="InterPro" id="IPR002937">
    <property type="entry name" value="Amino_oxidase"/>
</dbReference>